<evidence type="ECO:0000256" key="1">
    <source>
        <dbReference type="ARBA" id="ARBA00022801"/>
    </source>
</evidence>
<dbReference type="GO" id="GO:0004252">
    <property type="term" value="F:serine-type endopeptidase activity"/>
    <property type="evidence" value="ECO:0007669"/>
    <property type="project" value="TreeGrafter"/>
</dbReference>
<feature type="domain" description="Peptidase S9 prolyl oligopeptidase catalytic" evidence="3">
    <location>
        <begin position="454"/>
        <end position="550"/>
    </location>
</feature>
<dbReference type="PANTHER" id="PTHR42776">
    <property type="entry name" value="SERINE PEPTIDASE S9 FAMILY MEMBER"/>
    <property type="match status" value="1"/>
</dbReference>
<feature type="signal peptide" evidence="2">
    <location>
        <begin position="1"/>
        <end position="41"/>
    </location>
</feature>
<keyword evidence="2" id="KW-0732">Signal</keyword>
<dbReference type="EMBL" id="CP035913">
    <property type="protein sequence ID" value="QBE64185.1"/>
    <property type="molecule type" value="Genomic_DNA"/>
</dbReference>
<keyword evidence="5" id="KW-1185">Reference proteome</keyword>
<gene>
    <name evidence="4" type="ORF">EWM63_15310</name>
</gene>
<organism evidence="4 5">
    <name type="scientific">Pseudoduganella lutea</name>
    <dbReference type="NCBI Taxonomy" id="321985"/>
    <lineage>
        <taxon>Bacteria</taxon>
        <taxon>Pseudomonadati</taxon>
        <taxon>Pseudomonadota</taxon>
        <taxon>Betaproteobacteria</taxon>
        <taxon>Burkholderiales</taxon>
        <taxon>Oxalobacteraceae</taxon>
        <taxon>Telluria group</taxon>
        <taxon>Pseudoduganella</taxon>
    </lineage>
</organism>
<dbReference type="GO" id="GO:0006508">
    <property type="term" value="P:proteolysis"/>
    <property type="evidence" value="ECO:0007669"/>
    <property type="project" value="InterPro"/>
</dbReference>
<dbReference type="RefSeq" id="WP_130187305.1">
    <property type="nucleotide sequence ID" value="NZ_CP035913.1"/>
</dbReference>
<evidence type="ECO:0000256" key="2">
    <source>
        <dbReference type="SAM" id="SignalP"/>
    </source>
</evidence>
<dbReference type="PANTHER" id="PTHR42776:SF27">
    <property type="entry name" value="DIPEPTIDYL PEPTIDASE FAMILY MEMBER 6"/>
    <property type="match status" value="1"/>
</dbReference>
<dbReference type="SUPFAM" id="SSF53474">
    <property type="entry name" value="alpha/beta-Hydrolases"/>
    <property type="match status" value="1"/>
</dbReference>
<dbReference type="Proteomes" id="UP000290637">
    <property type="component" value="Chromosome"/>
</dbReference>
<dbReference type="OrthoDB" id="8765421at2"/>
<feature type="chain" id="PRO_5020319699" evidence="2">
    <location>
        <begin position="42"/>
        <end position="633"/>
    </location>
</feature>
<dbReference type="InterPro" id="IPR001375">
    <property type="entry name" value="Peptidase_S9_cat"/>
</dbReference>
<dbReference type="Gene3D" id="3.40.50.1820">
    <property type="entry name" value="alpha/beta hydrolase"/>
    <property type="match status" value="1"/>
</dbReference>
<dbReference type="KEGG" id="plue:EWM63_15310"/>
<dbReference type="AlphaFoldDB" id="A0A4P6KZF2"/>
<protein>
    <submittedName>
        <fullName evidence="4">S9 family peptidase</fullName>
    </submittedName>
</protein>
<evidence type="ECO:0000259" key="3">
    <source>
        <dbReference type="Pfam" id="PF00326"/>
    </source>
</evidence>
<name>A0A4P6KZF2_9BURK</name>
<dbReference type="SUPFAM" id="SSF82171">
    <property type="entry name" value="DPP6 N-terminal domain-like"/>
    <property type="match status" value="1"/>
</dbReference>
<evidence type="ECO:0000313" key="5">
    <source>
        <dbReference type="Proteomes" id="UP000290637"/>
    </source>
</evidence>
<sequence>MRASTCAIVQFFSNYNYALMKETLRALAIAGSLLLPAIAVADDTTAPIPASSFFQRPDTTGAQLSPNGRFVAIRTLSPQGRTMLIVYDINEQKSTAVANFSNADVDLVRWLSDQRLTFTVINVDHGKDIGKPGLYAIDRDGKRQTAVSQTLVGKRSFAEGDGGAARVSQATVHGFPFTKEETMQVIEVTDGAEALVNLNTRSRLRRKVNAPFGTYGWLVDADGKTRIATARRGGRSVTFFSDKDNWRQIDSRDERDASSFEPLLYVDGTLYVSARNGTDEAGIYRFDLAKNTLEATPLVSAPGFDTVADAIVSDTKLLGFRFATDADATVWYDERMKAIQQEVDALLPGTVNNISRGRASETPYVVVDSYSDIRNHTYTLYDTDTKKQVLLGGATPKIDPARMADMTLDRYKARDGRQIPVFMTLPKGAVQKRLPTVVLVGAEPRRRSAKWLWDAEVQFLASRGYAVLQPEPRGVKGFGRAHAEAGIGQWGRAVQDDIADAVKWAVANGYTDPARVCIAGTGYGGYAAMMALLRDADTFRCGISWSGMTSFEKNPEDAKLKNITRPVLLAYGTGDEAVGYKEGLRFYKEPRAGNAQAEWLEYTSTVDDWKTRKNRIDLWQRIEDFLARHIGTR</sequence>
<keyword evidence="1" id="KW-0378">Hydrolase</keyword>
<proteinExistence type="predicted"/>
<reference evidence="4 5" key="1">
    <citation type="submission" date="2019-02" db="EMBL/GenBank/DDBJ databases">
        <title>Draft Genome Sequences of Six Type Strains of the Genus Massilia.</title>
        <authorList>
            <person name="Miess H."/>
            <person name="Frediansyhah A."/>
            <person name="Gross H."/>
        </authorList>
    </citation>
    <scope>NUCLEOTIDE SEQUENCE [LARGE SCALE GENOMIC DNA]</scope>
    <source>
        <strain evidence="4 5">DSM 17473</strain>
    </source>
</reference>
<accession>A0A4P6KZF2</accession>
<dbReference type="InterPro" id="IPR029058">
    <property type="entry name" value="AB_hydrolase_fold"/>
</dbReference>
<evidence type="ECO:0000313" key="4">
    <source>
        <dbReference type="EMBL" id="QBE64185.1"/>
    </source>
</evidence>
<dbReference type="Pfam" id="PF00326">
    <property type="entry name" value="Peptidase_S9"/>
    <property type="match status" value="1"/>
</dbReference>